<dbReference type="PANTHER" id="PTHR10285">
    <property type="entry name" value="URIDINE KINASE"/>
    <property type="match status" value="1"/>
</dbReference>
<sequence length="212" mass="23702">MLTWLADSIPHSTGDDCVRVGIDGVDGSGKTTFANELAEALRAAGRNVVRVSVDDFHNVRAIRYRRGRSSPEGFWRDSFNYDRLRTDVLEPLGTGGSRRYRPAAHDLATDQILEPPCEVAPAGAVLVVDGLFLHRDELANAWDLSVFLDVPFDITIQRMAHRDGTNPDPNHPTVRRYVEAQHLYFKACNPHQKADILIANTPLNAPRPLRIR</sequence>
<dbReference type="SUPFAM" id="SSF52540">
    <property type="entry name" value="P-loop containing nucleoside triphosphate hydrolases"/>
    <property type="match status" value="1"/>
</dbReference>
<feature type="domain" description="Phosphoribulokinase/uridine kinase" evidence="1">
    <location>
        <begin position="20"/>
        <end position="171"/>
    </location>
</feature>
<dbReference type="Pfam" id="PF00485">
    <property type="entry name" value="PRK"/>
    <property type="match status" value="1"/>
</dbReference>
<dbReference type="InterPro" id="IPR006083">
    <property type="entry name" value="PRK/URK"/>
</dbReference>
<comment type="caution">
    <text evidence="2">The sequence shown here is derived from an EMBL/GenBank/DDBJ whole genome shotgun (WGS) entry which is preliminary data.</text>
</comment>
<dbReference type="OrthoDB" id="572586at2"/>
<accession>A0A4R0K5T0</accession>
<gene>
    <name evidence="2" type="ORF">E0H75_08375</name>
</gene>
<keyword evidence="3" id="KW-1185">Reference proteome</keyword>
<evidence type="ECO:0000313" key="2">
    <source>
        <dbReference type="EMBL" id="TCC54164.1"/>
    </source>
</evidence>
<evidence type="ECO:0000259" key="1">
    <source>
        <dbReference type="Pfam" id="PF00485"/>
    </source>
</evidence>
<keyword evidence="2" id="KW-0418">Kinase</keyword>
<dbReference type="GO" id="GO:0016301">
    <property type="term" value="F:kinase activity"/>
    <property type="evidence" value="ECO:0007669"/>
    <property type="project" value="UniProtKB-KW"/>
</dbReference>
<dbReference type="EMBL" id="SJKD01000001">
    <property type="protein sequence ID" value="TCC54164.1"/>
    <property type="molecule type" value="Genomic_DNA"/>
</dbReference>
<organism evidence="2 3">
    <name type="scientific">Kribbella capetownensis</name>
    <dbReference type="NCBI Taxonomy" id="1572659"/>
    <lineage>
        <taxon>Bacteria</taxon>
        <taxon>Bacillati</taxon>
        <taxon>Actinomycetota</taxon>
        <taxon>Actinomycetes</taxon>
        <taxon>Propionibacteriales</taxon>
        <taxon>Kribbellaceae</taxon>
        <taxon>Kribbella</taxon>
    </lineage>
</organism>
<keyword evidence="2" id="KW-0808">Transferase</keyword>
<evidence type="ECO:0000313" key="3">
    <source>
        <dbReference type="Proteomes" id="UP000293342"/>
    </source>
</evidence>
<proteinExistence type="predicted"/>
<dbReference type="Proteomes" id="UP000293342">
    <property type="component" value="Unassembled WGS sequence"/>
</dbReference>
<reference evidence="2 3" key="1">
    <citation type="submission" date="2019-02" db="EMBL/GenBank/DDBJ databases">
        <title>Kribbella capetownensis sp. nov. and Kribbella speibonae sp. nov., isolated from soil.</title>
        <authorList>
            <person name="Curtis S.M."/>
            <person name="Norton I."/>
            <person name="Everest G.J."/>
            <person name="Meyers P.R."/>
        </authorList>
    </citation>
    <scope>NUCLEOTIDE SEQUENCE [LARGE SCALE GENOMIC DNA]</scope>
    <source>
        <strain evidence="2 3">YM53</strain>
    </source>
</reference>
<dbReference type="InterPro" id="IPR027417">
    <property type="entry name" value="P-loop_NTPase"/>
</dbReference>
<dbReference type="Gene3D" id="3.40.50.300">
    <property type="entry name" value="P-loop containing nucleotide triphosphate hydrolases"/>
    <property type="match status" value="1"/>
</dbReference>
<name>A0A4R0K5T0_9ACTN</name>
<dbReference type="GO" id="GO:0005524">
    <property type="term" value="F:ATP binding"/>
    <property type="evidence" value="ECO:0007669"/>
    <property type="project" value="InterPro"/>
</dbReference>
<dbReference type="AlphaFoldDB" id="A0A4R0K5T0"/>
<protein>
    <submittedName>
        <fullName evidence="2">Uridine kinase</fullName>
    </submittedName>
</protein>